<keyword evidence="5" id="KW-0378">Hydrolase</keyword>
<dbReference type="InterPro" id="IPR023230">
    <property type="entry name" value="Glyco_hydro_2_CS"/>
</dbReference>
<evidence type="ECO:0000256" key="5">
    <source>
        <dbReference type="ARBA" id="ARBA00022801"/>
    </source>
</evidence>
<dbReference type="InterPro" id="IPR004199">
    <property type="entry name" value="B-gal_small/dom_5"/>
</dbReference>
<comment type="similarity">
    <text evidence="2">Belongs to the glycosyl hydrolase 2 family.</text>
</comment>
<dbReference type="GO" id="GO:0009341">
    <property type="term" value="C:beta-galactosidase complex"/>
    <property type="evidence" value="ECO:0007669"/>
    <property type="project" value="InterPro"/>
</dbReference>
<keyword evidence="6" id="KW-0326">Glycosidase</keyword>
<dbReference type="Gene3D" id="3.20.20.80">
    <property type="entry name" value="Glycosidases"/>
    <property type="match status" value="1"/>
</dbReference>
<evidence type="ECO:0000256" key="4">
    <source>
        <dbReference type="ARBA" id="ARBA00013303"/>
    </source>
</evidence>
<dbReference type="GO" id="GO:0005990">
    <property type="term" value="P:lactose catabolic process"/>
    <property type="evidence" value="ECO:0007669"/>
    <property type="project" value="TreeGrafter"/>
</dbReference>
<evidence type="ECO:0000313" key="10">
    <source>
        <dbReference type="Proteomes" id="UP000199258"/>
    </source>
</evidence>
<dbReference type="PANTHER" id="PTHR46323:SF2">
    <property type="entry name" value="BETA-GALACTOSIDASE"/>
    <property type="match status" value="1"/>
</dbReference>
<dbReference type="EC" id="3.2.1.23" evidence="3"/>
<dbReference type="EMBL" id="FNDT01000006">
    <property type="protein sequence ID" value="SDI14695.1"/>
    <property type="molecule type" value="Genomic_DNA"/>
</dbReference>
<dbReference type="InterPro" id="IPR023232">
    <property type="entry name" value="Glyco_hydro_2_AS"/>
</dbReference>
<dbReference type="GO" id="GO:0004565">
    <property type="term" value="F:beta-galactosidase activity"/>
    <property type="evidence" value="ECO:0007669"/>
    <property type="project" value="UniProtKB-EC"/>
</dbReference>
<dbReference type="SUPFAM" id="SSF49303">
    <property type="entry name" value="beta-Galactosidase/glucuronidase domain"/>
    <property type="match status" value="2"/>
</dbReference>
<dbReference type="Gene3D" id="2.70.98.10">
    <property type="match status" value="1"/>
</dbReference>
<dbReference type="Pfam" id="PF02929">
    <property type="entry name" value="Bgal_small_N"/>
    <property type="match status" value="1"/>
</dbReference>
<dbReference type="InterPro" id="IPR011013">
    <property type="entry name" value="Gal_mutarotase_sf_dom"/>
</dbReference>
<organism evidence="9 10">
    <name type="scientific">Arthrobacter subterraneus</name>
    <dbReference type="NCBI Taxonomy" id="335973"/>
    <lineage>
        <taxon>Bacteria</taxon>
        <taxon>Bacillati</taxon>
        <taxon>Actinomycetota</taxon>
        <taxon>Actinomycetes</taxon>
        <taxon>Micrococcales</taxon>
        <taxon>Micrococcaceae</taxon>
        <taxon>Arthrobacter</taxon>
    </lineage>
</organism>
<dbReference type="InterPro" id="IPR036156">
    <property type="entry name" value="Beta-gal/glucu_dom_sf"/>
</dbReference>
<dbReference type="SUPFAM" id="SSF74650">
    <property type="entry name" value="Galactose mutarotase-like"/>
    <property type="match status" value="1"/>
</dbReference>
<dbReference type="InterPro" id="IPR050347">
    <property type="entry name" value="Bact_Beta-galactosidase"/>
</dbReference>
<dbReference type="Proteomes" id="UP000199258">
    <property type="component" value="Unassembled WGS sequence"/>
</dbReference>
<dbReference type="Pfam" id="PF02837">
    <property type="entry name" value="Glyco_hydro_2_N"/>
    <property type="match status" value="1"/>
</dbReference>
<dbReference type="GO" id="GO:0030246">
    <property type="term" value="F:carbohydrate binding"/>
    <property type="evidence" value="ECO:0007669"/>
    <property type="project" value="InterPro"/>
</dbReference>
<dbReference type="OrthoDB" id="9762066at2"/>
<feature type="domain" description="Beta galactosidase small chain/" evidence="8">
    <location>
        <begin position="743"/>
        <end position="1031"/>
    </location>
</feature>
<dbReference type="SUPFAM" id="SSF51445">
    <property type="entry name" value="(Trans)glycosidases"/>
    <property type="match status" value="1"/>
</dbReference>
<dbReference type="InterPro" id="IPR014718">
    <property type="entry name" value="GH-type_carb-bd"/>
</dbReference>
<sequence length="1034" mass="114140">MIPSRSEVAAYVTDTAPGGGSRLPARSWLRSDAPSLTLDGEWRFRRLRGVPGTPGGRGFLPQSEAPESMVTEEYDDAAWDTLPVPAHWVLEGDGAYGRPIYTNVQFPFPCDPPFVPDENPTGDYRRTFEIPEEWMKAERIVLRFEGVESRYKVWVNGEEIGWGAGSRLAQEFDVTSAIRTGSNTIAVRVHQWSASSYIEDQDQWWLPGIFRSVTLQARPAGGIEDVWLRTGYHDGIGTLDPEVSAPASSFPIRLTIPELGIDVEWTKPADVAPLEVGSVQAWSAEIPQLYDATVASTTEAVELRIGFRTVEIVGDRFLVNGRTVTFHGVNRHETHPEQGRVFDEDFAREDLLLMKRFNVNAIRTSHYPPHPRLLDLADELGFWVILECDIETHGFERHDWVGNPSDDPAWHEAYLDRIERTVERDKNHPSIIMWSLGNESGTGGNLAAMSAWVHARDAGRPVHYESDYAGAYTDVYSRMYSTVPETETIGRDGDTSPLLGCSPAESARQRTKPFILCEYAHAMGNGPGNLSLYERLVDRYPRLHGGFVWEWRDHGLRTRTPDGTEYFAYGGDFGEEIHDGNFVLDGLVLSDSTPTPGLYEFKSVVAPVRISFESPEGERAGSKPLLRVRNLRHTASTADFTFRWRLEDNGEKVASGELSILGLHGGPLEAGEEAVLGLPTTGEGCQGEAWLTVEAVLAHSTAWAEEGHEITAAQLQLAERPAPARPRPVQGPLTPATATGTLELGPAVFDDGWLVALAGLAVDGPRLELFRAPTDNDRGRFVGSYIDSDPWAPDIHGVPGNGRPGASSAERWNSAGLNRMHGRVQSVETKRDAVRVRTRYAAADHARHVTVDETWQLDGQNLWLRVDLLPSSGWNGVWPRAGVRFGLPDTVDGVSWFGLGPHESYPDSLQAALVGRYQSGIEELPVKYGRPQETGHRSGLRSLNLRTGAHPWLRIDSFADSQGRLPGFTLSRHTAQELATAAHPHELPASERAWLYLDAAQHGLGTRSCGPDVWPTEALAPEARSINLLISVAE</sequence>
<reference evidence="9 10" key="1">
    <citation type="submission" date="2016-10" db="EMBL/GenBank/DDBJ databases">
        <authorList>
            <person name="de Groot N.N."/>
        </authorList>
    </citation>
    <scope>NUCLEOTIDE SEQUENCE [LARGE SCALE GENOMIC DNA]</scope>
    <source>
        <strain evidence="9 10">NP_1H</strain>
    </source>
</reference>
<dbReference type="InterPro" id="IPR006101">
    <property type="entry name" value="Glyco_hydro_2"/>
</dbReference>
<dbReference type="STRING" id="335973.SAMN04488693_106159"/>
<dbReference type="Pfam" id="PF02836">
    <property type="entry name" value="Glyco_hydro_2_C"/>
    <property type="match status" value="1"/>
</dbReference>
<dbReference type="Gene3D" id="2.60.40.10">
    <property type="entry name" value="Immunoglobulins"/>
    <property type="match status" value="2"/>
</dbReference>
<evidence type="ECO:0000256" key="2">
    <source>
        <dbReference type="ARBA" id="ARBA00007401"/>
    </source>
</evidence>
<dbReference type="InterPro" id="IPR013783">
    <property type="entry name" value="Ig-like_fold"/>
</dbReference>
<dbReference type="Pfam" id="PF16353">
    <property type="entry name" value="LacZ_4"/>
    <property type="match status" value="1"/>
</dbReference>
<dbReference type="SUPFAM" id="SSF49785">
    <property type="entry name" value="Galactose-binding domain-like"/>
    <property type="match status" value="1"/>
</dbReference>
<dbReference type="InterPro" id="IPR006103">
    <property type="entry name" value="Glyco_hydro_2_cat"/>
</dbReference>
<dbReference type="InterPro" id="IPR008979">
    <property type="entry name" value="Galactose-bd-like_sf"/>
</dbReference>
<gene>
    <name evidence="9" type="ORF">SAMN04488693_106159</name>
</gene>
<accession>A0A1G8I6U9</accession>
<dbReference type="PANTHER" id="PTHR46323">
    <property type="entry name" value="BETA-GALACTOSIDASE"/>
    <property type="match status" value="1"/>
</dbReference>
<evidence type="ECO:0000256" key="6">
    <source>
        <dbReference type="ARBA" id="ARBA00023295"/>
    </source>
</evidence>
<proteinExistence type="inferred from homology"/>
<dbReference type="InterPro" id="IPR032312">
    <property type="entry name" value="LacZ_4"/>
</dbReference>
<dbReference type="PROSITE" id="PS00608">
    <property type="entry name" value="GLYCOSYL_HYDROL_F2_2"/>
    <property type="match status" value="1"/>
</dbReference>
<evidence type="ECO:0000259" key="8">
    <source>
        <dbReference type="SMART" id="SM01038"/>
    </source>
</evidence>
<dbReference type="InterPro" id="IPR017853">
    <property type="entry name" value="GH"/>
</dbReference>
<evidence type="ECO:0000256" key="3">
    <source>
        <dbReference type="ARBA" id="ARBA00012756"/>
    </source>
</evidence>
<comment type="catalytic activity">
    <reaction evidence="1">
        <text>Hydrolysis of terminal non-reducing beta-D-galactose residues in beta-D-galactosides.</text>
        <dbReference type="EC" id="3.2.1.23"/>
    </reaction>
</comment>
<dbReference type="SMART" id="SM01038">
    <property type="entry name" value="Bgal_small_N"/>
    <property type="match status" value="1"/>
</dbReference>
<keyword evidence="10" id="KW-1185">Reference proteome</keyword>
<dbReference type="PROSITE" id="PS00719">
    <property type="entry name" value="GLYCOSYL_HYDROL_F2_1"/>
    <property type="match status" value="1"/>
</dbReference>
<evidence type="ECO:0000256" key="7">
    <source>
        <dbReference type="ARBA" id="ARBA00032230"/>
    </source>
</evidence>
<dbReference type="InterPro" id="IPR006104">
    <property type="entry name" value="Glyco_hydro_2_N"/>
</dbReference>
<dbReference type="AlphaFoldDB" id="A0A1G8I6U9"/>
<evidence type="ECO:0000313" key="9">
    <source>
        <dbReference type="EMBL" id="SDI14695.1"/>
    </source>
</evidence>
<protein>
    <recommendedName>
        <fullName evidence="4">Beta-galactosidase</fullName>
        <ecNumber evidence="3">3.2.1.23</ecNumber>
    </recommendedName>
    <alternativeName>
        <fullName evidence="7">Lactase</fullName>
    </alternativeName>
</protein>
<dbReference type="PRINTS" id="PR00132">
    <property type="entry name" value="GLHYDRLASE2"/>
</dbReference>
<evidence type="ECO:0000256" key="1">
    <source>
        <dbReference type="ARBA" id="ARBA00001412"/>
    </source>
</evidence>
<dbReference type="RefSeq" id="WP_090586110.1">
    <property type="nucleotide sequence ID" value="NZ_FNDT01000006.1"/>
</dbReference>
<name>A0A1G8I6U9_9MICC</name>
<dbReference type="Gene3D" id="2.60.120.260">
    <property type="entry name" value="Galactose-binding domain-like"/>
    <property type="match status" value="1"/>
</dbReference>